<dbReference type="AlphaFoldDB" id="A0A0E9XJ99"/>
<keyword evidence="1" id="KW-1133">Transmembrane helix</keyword>
<evidence type="ECO:0000313" key="2">
    <source>
        <dbReference type="EMBL" id="JAI02798.1"/>
    </source>
</evidence>
<sequence>MILFVLIRLTYRVQVKLRGRSLHLVLYFPLGFSTHLFLVLVIHFVVRRSG</sequence>
<reference evidence="2" key="1">
    <citation type="submission" date="2014-11" db="EMBL/GenBank/DDBJ databases">
        <authorList>
            <person name="Amaro Gonzalez C."/>
        </authorList>
    </citation>
    <scope>NUCLEOTIDE SEQUENCE</scope>
</reference>
<feature type="transmembrane region" description="Helical" evidence="1">
    <location>
        <begin position="21"/>
        <end position="46"/>
    </location>
</feature>
<accession>A0A0E9XJ99</accession>
<organism evidence="2">
    <name type="scientific">Anguilla anguilla</name>
    <name type="common">European freshwater eel</name>
    <name type="synonym">Muraena anguilla</name>
    <dbReference type="NCBI Taxonomy" id="7936"/>
    <lineage>
        <taxon>Eukaryota</taxon>
        <taxon>Metazoa</taxon>
        <taxon>Chordata</taxon>
        <taxon>Craniata</taxon>
        <taxon>Vertebrata</taxon>
        <taxon>Euteleostomi</taxon>
        <taxon>Actinopterygii</taxon>
        <taxon>Neopterygii</taxon>
        <taxon>Teleostei</taxon>
        <taxon>Anguilliformes</taxon>
        <taxon>Anguillidae</taxon>
        <taxon>Anguilla</taxon>
    </lineage>
</organism>
<keyword evidence="1" id="KW-0812">Transmembrane</keyword>
<reference evidence="2" key="2">
    <citation type="journal article" date="2015" name="Fish Shellfish Immunol.">
        <title>Early steps in the European eel (Anguilla anguilla)-Vibrio vulnificus interaction in the gills: Role of the RtxA13 toxin.</title>
        <authorList>
            <person name="Callol A."/>
            <person name="Pajuelo D."/>
            <person name="Ebbesson L."/>
            <person name="Teles M."/>
            <person name="MacKenzie S."/>
            <person name="Amaro C."/>
        </authorList>
    </citation>
    <scope>NUCLEOTIDE SEQUENCE</scope>
</reference>
<proteinExistence type="predicted"/>
<evidence type="ECO:0000256" key="1">
    <source>
        <dbReference type="SAM" id="Phobius"/>
    </source>
</evidence>
<protein>
    <submittedName>
        <fullName evidence="2">Uncharacterized protein</fullName>
    </submittedName>
</protein>
<dbReference type="EMBL" id="GBXM01005780">
    <property type="protein sequence ID" value="JAI02798.1"/>
    <property type="molecule type" value="Transcribed_RNA"/>
</dbReference>
<keyword evidence="1" id="KW-0472">Membrane</keyword>
<name>A0A0E9XJ99_ANGAN</name>